<organism evidence="1 2">
    <name type="scientific">Elysia chlorotica</name>
    <name type="common">Eastern emerald elysia</name>
    <name type="synonym">Sea slug</name>
    <dbReference type="NCBI Taxonomy" id="188477"/>
    <lineage>
        <taxon>Eukaryota</taxon>
        <taxon>Metazoa</taxon>
        <taxon>Spiralia</taxon>
        <taxon>Lophotrochozoa</taxon>
        <taxon>Mollusca</taxon>
        <taxon>Gastropoda</taxon>
        <taxon>Heterobranchia</taxon>
        <taxon>Euthyneura</taxon>
        <taxon>Panpulmonata</taxon>
        <taxon>Sacoglossa</taxon>
        <taxon>Placobranchoidea</taxon>
        <taxon>Plakobranchidae</taxon>
        <taxon>Elysia</taxon>
    </lineage>
</organism>
<evidence type="ECO:0000313" key="2">
    <source>
        <dbReference type="Proteomes" id="UP000271974"/>
    </source>
</evidence>
<keyword evidence="2" id="KW-1185">Reference proteome</keyword>
<dbReference type="Proteomes" id="UP000271974">
    <property type="component" value="Unassembled WGS sequence"/>
</dbReference>
<name>A0A3S0ZM27_ELYCH</name>
<accession>A0A3S0ZM27</accession>
<protein>
    <submittedName>
        <fullName evidence="1">Uncharacterized protein</fullName>
    </submittedName>
</protein>
<dbReference type="AlphaFoldDB" id="A0A3S0ZM27"/>
<gene>
    <name evidence="1" type="ORF">EGW08_021684</name>
</gene>
<proteinExistence type="predicted"/>
<sequence>MITFEIIIIIIKCFQRVQVLEINQNRTYVIHVLNKVIIWQIHLRIPLHFMLFYHGVRLHYRQMGMSAFRSFLLSISLALFQSHTTFSLAPPLLILICTPHSLAVCIHILLSPCLFPTSPSPSVSLSPFSSSQSYLTPSISLYLPPFLTGPHLSLSFPFPRHSLTLAISPSLHTLFLHTPSLSFSPSLCRFPPSH</sequence>
<comment type="caution">
    <text evidence="1">The sequence shown here is derived from an EMBL/GenBank/DDBJ whole genome shotgun (WGS) entry which is preliminary data.</text>
</comment>
<reference evidence="1 2" key="1">
    <citation type="submission" date="2019-01" db="EMBL/GenBank/DDBJ databases">
        <title>A draft genome assembly of the solar-powered sea slug Elysia chlorotica.</title>
        <authorList>
            <person name="Cai H."/>
            <person name="Li Q."/>
            <person name="Fang X."/>
            <person name="Li J."/>
            <person name="Curtis N.E."/>
            <person name="Altenburger A."/>
            <person name="Shibata T."/>
            <person name="Feng M."/>
            <person name="Maeda T."/>
            <person name="Schwartz J.A."/>
            <person name="Shigenobu S."/>
            <person name="Lundholm N."/>
            <person name="Nishiyama T."/>
            <person name="Yang H."/>
            <person name="Hasebe M."/>
            <person name="Li S."/>
            <person name="Pierce S.K."/>
            <person name="Wang J."/>
        </authorList>
    </citation>
    <scope>NUCLEOTIDE SEQUENCE [LARGE SCALE GENOMIC DNA]</scope>
    <source>
        <strain evidence="1">EC2010</strain>
        <tissue evidence="1">Whole organism of an adult</tissue>
    </source>
</reference>
<dbReference type="EMBL" id="RQTK01001382">
    <property type="protein sequence ID" value="RUS70555.1"/>
    <property type="molecule type" value="Genomic_DNA"/>
</dbReference>
<evidence type="ECO:0000313" key="1">
    <source>
        <dbReference type="EMBL" id="RUS70555.1"/>
    </source>
</evidence>